<dbReference type="Proteomes" id="UP000029889">
    <property type="component" value="Segment"/>
</dbReference>
<dbReference type="EMBL" id="KM507819">
    <property type="protein sequence ID" value="AIT14034.1"/>
    <property type="molecule type" value="Genomic_DNA"/>
</dbReference>
<accession>A0A097EX68</accession>
<proteinExistence type="predicted"/>
<evidence type="ECO:0000313" key="2">
    <source>
        <dbReference type="Proteomes" id="UP000029889"/>
    </source>
</evidence>
<keyword evidence="2" id="KW-1185">Reference proteome</keyword>
<evidence type="ECO:0000313" key="1">
    <source>
        <dbReference type="EMBL" id="AIT14034.1"/>
    </source>
</evidence>
<organism evidence="1 2">
    <name type="scientific">Escherichia phage 121Q</name>
    <dbReference type="NCBI Taxonomy" id="1555202"/>
    <lineage>
        <taxon>Viruses</taxon>
        <taxon>Duplodnaviria</taxon>
        <taxon>Heunggongvirae</taxon>
        <taxon>Uroviricota</taxon>
        <taxon>Caudoviricetes</taxon>
        <taxon>Asteriusvirus</taxon>
        <taxon>Asteriusvirus av121Q</taxon>
    </lineage>
</organism>
<reference evidence="1 2" key="1">
    <citation type="submission" date="2014-09" db="EMBL/GenBank/DDBJ databases">
        <authorList>
            <person name="Lapin J.S."/>
            <person name="Pope W.H."/>
            <person name="Hua J."/>
            <person name="Ford M.E."/>
            <person name="Conway J.F."/>
            <person name="Hatfull G.F."/>
            <person name="Hendrix R.W."/>
        </authorList>
    </citation>
    <scope>NUCLEOTIDE SEQUENCE [LARGE SCALE GENOMIC DNA]</scope>
</reference>
<gene>
    <name evidence="1" type="primary">144</name>
    <name evidence="1" type="ORF">PBI_121Q_144</name>
</gene>
<protein>
    <submittedName>
        <fullName evidence="1">Uncharacterized protein</fullName>
    </submittedName>
</protein>
<dbReference type="KEGG" id="vg:22111184"/>
<dbReference type="RefSeq" id="YP_009101731.1">
    <property type="nucleotide sequence ID" value="NC_025447.1"/>
</dbReference>
<sequence>MEFIVAPDELKTFTFRDNNNYPYTNHSLNSLHVISIIASEYRDNPCIDFKTTDGEYTWVIPKDKYSYQGAVDIRDSILKQIEDGNTHPKLKTQY</sequence>
<dbReference type="GeneID" id="22111184"/>
<name>A0A097EX68_9CAUD</name>